<keyword evidence="1" id="KW-0378">Hydrolase</keyword>
<protein>
    <submittedName>
        <fullName evidence="3">Phosphoesterase family-domain-containing protein</fullName>
    </submittedName>
</protein>
<proteinExistence type="predicted"/>
<dbReference type="InterPro" id="IPR017850">
    <property type="entry name" value="Alkaline_phosphatase_core_sf"/>
</dbReference>
<evidence type="ECO:0000256" key="1">
    <source>
        <dbReference type="ARBA" id="ARBA00022801"/>
    </source>
</evidence>
<dbReference type="PANTHER" id="PTHR31956:SF8">
    <property type="entry name" value="ACID PHOSPHATASE PHOA (AFU_ORTHOLOGUE AFUA_1G03570)"/>
    <property type="match status" value="1"/>
</dbReference>
<dbReference type="EMBL" id="WTXG01000083">
    <property type="protein sequence ID" value="KAI0294019.1"/>
    <property type="molecule type" value="Genomic_DNA"/>
</dbReference>
<reference evidence="3" key="1">
    <citation type="journal article" date="2022" name="New Phytol.">
        <title>Evolutionary transition to the ectomycorrhizal habit in the genomes of a hyperdiverse lineage of mushroom-forming fungi.</title>
        <authorList>
            <person name="Looney B."/>
            <person name="Miyauchi S."/>
            <person name="Morin E."/>
            <person name="Drula E."/>
            <person name="Courty P.E."/>
            <person name="Kohler A."/>
            <person name="Kuo A."/>
            <person name="LaButti K."/>
            <person name="Pangilinan J."/>
            <person name="Lipzen A."/>
            <person name="Riley R."/>
            <person name="Andreopoulos W."/>
            <person name="He G."/>
            <person name="Johnson J."/>
            <person name="Nolan M."/>
            <person name="Tritt A."/>
            <person name="Barry K.W."/>
            <person name="Grigoriev I.V."/>
            <person name="Nagy L.G."/>
            <person name="Hibbett D."/>
            <person name="Henrissat B."/>
            <person name="Matheny P.B."/>
            <person name="Labbe J."/>
            <person name="Martin F.M."/>
        </authorList>
    </citation>
    <scope>NUCLEOTIDE SEQUENCE</scope>
    <source>
        <strain evidence="3">BPL690</strain>
    </source>
</reference>
<sequence>MIALSTLLLLVPVVLAVQARIQLTHFQSGHRSNIAPQFVPPSEGPLVQSSNYVGSNNGSLPKPKVVSGKSFDRFIQIWIENTDFESANSTTAFSDLAKQGIFLDQYYAVTHPSEPNYVAAAGGDFWGMADDSLYHIPSNISTIVDLLEAKSISWATYEENLPFDGFEGFNFSSKNYLNTSAPDYTYYVRKHNPTIIYDSVASVPSRLALHRNFNDFAADVNASALPQWVFVTPNMVNDGHDTSIDFAGQWVDYWLAPLLNDTNFNNNRTLILLTFDETETYTANNHIVAMLLGGAVPESARGTVDSTYYTHYSTLSTVEANWGLGSLGRGDTNKTLSNVFSFVANATGYKNLNISGSDIPLTNITGTIPGPLNPQLYVPFTAPNTSAVGAGGGAVFVASGLNTSLTAAVVPSPVNLTALGKTVPWLGPRNGSTAATSNSTGSGKGGNGAVSLSDGIVRSAIFGITLAGIAAFLV</sequence>
<comment type="caution">
    <text evidence="3">The sequence shown here is derived from an EMBL/GenBank/DDBJ whole genome shotgun (WGS) entry which is preliminary data.</text>
</comment>
<keyword evidence="2" id="KW-0732">Signal</keyword>
<dbReference type="AlphaFoldDB" id="A0AAD4LXX2"/>
<keyword evidence="4" id="KW-1185">Reference proteome</keyword>
<dbReference type="InterPro" id="IPR007312">
    <property type="entry name" value="Phosphoesterase"/>
</dbReference>
<accession>A0AAD4LXX2</accession>
<dbReference type="Gene3D" id="3.40.720.10">
    <property type="entry name" value="Alkaline Phosphatase, subunit A"/>
    <property type="match status" value="1"/>
</dbReference>
<gene>
    <name evidence="3" type="ORF">B0F90DRAFT_1894668</name>
</gene>
<feature type="signal peptide" evidence="2">
    <location>
        <begin position="1"/>
        <end position="16"/>
    </location>
</feature>
<evidence type="ECO:0000313" key="4">
    <source>
        <dbReference type="Proteomes" id="UP001203297"/>
    </source>
</evidence>
<dbReference type="PANTHER" id="PTHR31956">
    <property type="entry name" value="NON-SPECIFIC PHOSPHOLIPASE C4-RELATED"/>
    <property type="match status" value="1"/>
</dbReference>
<organism evidence="3 4">
    <name type="scientific">Multifurca ochricompacta</name>
    <dbReference type="NCBI Taxonomy" id="376703"/>
    <lineage>
        <taxon>Eukaryota</taxon>
        <taxon>Fungi</taxon>
        <taxon>Dikarya</taxon>
        <taxon>Basidiomycota</taxon>
        <taxon>Agaricomycotina</taxon>
        <taxon>Agaricomycetes</taxon>
        <taxon>Russulales</taxon>
        <taxon>Russulaceae</taxon>
        <taxon>Multifurca</taxon>
    </lineage>
</organism>
<dbReference type="Pfam" id="PF04185">
    <property type="entry name" value="Phosphoesterase"/>
    <property type="match status" value="1"/>
</dbReference>
<evidence type="ECO:0000256" key="2">
    <source>
        <dbReference type="SAM" id="SignalP"/>
    </source>
</evidence>
<dbReference type="GO" id="GO:0016788">
    <property type="term" value="F:hydrolase activity, acting on ester bonds"/>
    <property type="evidence" value="ECO:0007669"/>
    <property type="project" value="InterPro"/>
</dbReference>
<evidence type="ECO:0000313" key="3">
    <source>
        <dbReference type="EMBL" id="KAI0294019.1"/>
    </source>
</evidence>
<dbReference type="GO" id="GO:0009395">
    <property type="term" value="P:phospholipid catabolic process"/>
    <property type="evidence" value="ECO:0007669"/>
    <property type="project" value="TreeGrafter"/>
</dbReference>
<name>A0AAD4LXX2_9AGAM</name>
<dbReference type="FunFam" id="3.40.720.10:FF:000064">
    <property type="entry name" value="Probable acid phosphatase Pho610"/>
    <property type="match status" value="1"/>
</dbReference>
<dbReference type="Proteomes" id="UP001203297">
    <property type="component" value="Unassembled WGS sequence"/>
</dbReference>
<feature type="chain" id="PRO_5042280079" evidence="2">
    <location>
        <begin position="17"/>
        <end position="474"/>
    </location>
</feature>